<dbReference type="Proteomes" id="UP000009340">
    <property type="component" value="Unassembled WGS sequence"/>
</dbReference>
<comment type="caution">
    <text evidence="1">The sequence shown here is derived from an EMBL/GenBank/DDBJ whole genome shotgun (WGS) entry which is preliminary data.</text>
</comment>
<dbReference type="AlphaFoldDB" id="K7ZYW3"/>
<evidence type="ECO:0000313" key="1">
    <source>
        <dbReference type="EMBL" id="CCJ71868.1"/>
    </source>
</evidence>
<name>K7ZYW3_9ENTR</name>
<protein>
    <submittedName>
        <fullName evidence="1">Uncharacterized protein</fullName>
    </submittedName>
</protein>
<dbReference type="eggNOG" id="ENOG502ZNCZ">
    <property type="taxonomic scope" value="Bacteria"/>
</dbReference>
<organism evidence="1 2">
    <name type="scientific">Cronobacter condimenti 1330</name>
    <dbReference type="NCBI Taxonomy" id="1073999"/>
    <lineage>
        <taxon>Bacteria</taxon>
        <taxon>Pseudomonadati</taxon>
        <taxon>Pseudomonadota</taxon>
        <taxon>Gammaproteobacteria</taxon>
        <taxon>Enterobacterales</taxon>
        <taxon>Enterobacteriaceae</taxon>
        <taxon>Cronobacter</taxon>
    </lineage>
</organism>
<evidence type="ECO:0000313" key="2">
    <source>
        <dbReference type="Proteomes" id="UP000009340"/>
    </source>
</evidence>
<gene>
    <name evidence="1" type="ORF">BN137_1214</name>
</gene>
<dbReference type="EMBL" id="CAKW01000050">
    <property type="protein sequence ID" value="CCJ71868.1"/>
    <property type="molecule type" value="Genomic_DNA"/>
</dbReference>
<proteinExistence type="predicted"/>
<sequence length="443" mass="48041">MRADDAAVSVAFFLPRRREPARIVTVARGAAIKPGFANEIIARVIFHLVARAVFVNQRDQAARQIVFIFDLMAQRIGTRQRQAIRCQLPLRHLPLRVAPGGKTLPAVKLKRLRRAVGVNNAARQAILPVVYQRTVARRVRLLLQPAIFVIAEGGGTPGTIGVADKKVGAVPGEALNARRRIAHAHQGPAIVMVIFRNAAKLIHLADQVARHVIGELPRAALHIGDAHRQVPALVVINARHLPVRPGDGSTVTALIVTVTRGSACRIGEMGHLSAHVATKPGVAARGVFVAQQLMVIVEFVARDAPQRIGHRGAVGAVLKAPLPAQAIAMRQHFAGRVVFIVMVETLHLAREAVRHHHMVAVAKLAQYLALTIPDGDEIALRRVVITAEAFGMERIGRVTDADARDAVSRVVTGKREPGEMNNEPPPGAVGYLFRLMMRVVVQR</sequence>
<reference evidence="1" key="1">
    <citation type="submission" date="2012-07" db="EMBL/GenBank/DDBJ databases">
        <authorList>
            <person name="Cummings C."/>
        </authorList>
    </citation>
    <scope>NUCLEOTIDE SEQUENCE</scope>
    <source>
        <strain evidence="1">1330</strain>
    </source>
</reference>
<accession>K7ZYW3</accession>